<dbReference type="Gene3D" id="1.10.287.850">
    <property type="entry name" value="HP0062-like domain"/>
    <property type="match status" value="1"/>
</dbReference>
<protein>
    <submittedName>
        <fullName evidence="3">PE family protein PE3</fullName>
    </submittedName>
</protein>
<organism evidence="3 4">
    <name type="scientific">Mycobacterium attenuatum</name>
    <dbReference type="NCBI Taxonomy" id="2341086"/>
    <lineage>
        <taxon>Bacteria</taxon>
        <taxon>Bacillati</taxon>
        <taxon>Actinomycetota</taxon>
        <taxon>Actinomycetes</taxon>
        <taxon>Mycobacteriales</taxon>
        <taxon>Mycobacteriaceae</taxon>
        <taxon>Mycobacterium</taxon>
    </lineage>
</organism>
<gene>
    <name evidence="3" type="primary">PE3_11</name>
    <name evidence="3" type="ORF">LAUMK136_02115</name>
</gene>
<sequence>MSNVVAVPEMLATAATDVAGTASAISAANAASVDLISSVLPAAGDEVSTAIAKLLGAYGQEYQVVAAQAAVFHDQFAQALAGASGVYAQAEAANATLLSGPSNALEAITAPIRTLLGQTPVGGDGGSAGTPTSMAQVASADPLYALIMGGTGIPDPGPVYVSRVNAAYIQPSYPGAIPQPVYTPEQFWPWGKLTFGQSVAEGVTLLNNAINTTLSDPANSAVVFGYSQSSTVATNEISALMALGSPDQDRLSFILTANPNNPNGGILARLPGFYIPILDVPFNGATPPNTPYPTTIYTAQYDGIANAPQYPLNVVSDLNAFMGLFYIHGQYPDFTSTQVANAVPLPTSPGYTGNTEYYMILTQNLPLLQPIRDIPFIGPPIADIFQPNLRVLVDMGYSSYGPGLSYANVPTPAGLFSVPNPFTIIPYLALGTVQGPQAALVDIGLLPQSYTPNAYPYLPSINPGVNFFLGQPTVTVLSVLGGAIGDVLELIPPA</sequence>
<dbReference type="SUPFAM" id="SSF53474">
    <property type="entry name" value="alpha/beta-Hydrolases"/>
    <property type="match status" value="1"/>
</dbReference>
<dbReference type="Gene3D" id="3.40.50.1820">
    <property type="entry name" value="alpha/beta hydrolase"/>
    <property type="match status" value="1"/>
</dbReference>
<dbReference type="InterPro" id="IPR000084">
    <property type="entry name" value="PE-PGRS_N"/>
</dbReference>
<feature type="domain" description="PE" evidence="1">
    <location>
        <begin position="4"/>
        <end position="94"/>
    </location>
</feature>
<dbReference type="EMBL" id="UPHP01000048">
    <property type="protein sequence ID" value="VBA37786.1"/>
    <property type="molecule type" value="Genomic_DNA"/>
</dbReference>
<dbReference type="OrthoDB" id="4568361at2"/>
<dbReference type="AlphaFoldDB" id="A0A498PVK6"/>
<dbReference type="Proteomes" id="UP000273307">
    <property type="component" value="Unassembled WGS sequence"/>
</dbReference>
<evidence type="ECO:0000313" key="4">
    <source>
        <dbReference type="Proteomes" id="UP000273307"/>
    </source>
</evidence>
<proteinExistence type="predicted"/>
<dbReference type="RefSeq" id="WP_122442309.1">
    <property type="nucleotide sequence ID" value="NZ_UPHP01000048.1"/>
</dbReference>
<evidence type="ECO:0000259" key="2">
    <source>
        <dbReference type="Pfam" id="PF08237"/>
    </source>
</evidence>
<keyword evidence="4" id="KW-1185">Reference proteome</keyword>
<feature type="domain" description="PE-PPE" evidence="2">
    <location>
        <begin position="174"/>
        <end position="398"/>
    </location>
</feature>
<dbReference type="Pfam" id="PF08237">
    <property type="entry name" value="PE-PPE"/>
    <property type="match status" value="1"/>
</dbReference>
<dbReference type="SUPFAM" id="SSF140459">
    <property type="entry name" value="PE/PPE dimer-like"/>
    <property type="match status" value="1"/>
</dbReference>
<accession>A0A498PVK6</accession>
<dbReference type="InterPro" id="IPR029058">
    <property type="entry name" value="AB_hydrolase_fold"/>
</dbReference>
<dbReference type="Pfam" id="PF00934">
    <property type="entry name" value="PE"/>
    <property type="match status" value="1"/>
</dbReference>
<name>A0A498PVK6_9MYCO</name>
<evidence type="ECO:0000259" key="1">
    <source>
        <dbReference type="Pfam" id="PF00934"/>
    </source>
</evidence>
<dbReference type="InterPro" id="IPR013228">
    <property type="entry name" value="PE-PPE_C"/>
</dbReference>
<reference evidence="3 4" key="1">
    <citation type="submission" date="2018-09" db="EMBL/GenBank/DDBJ databases">
        <authorList>
            <person name="Tagini F."/>
        </authorList>
    </citation>
    <scope>NUCLEOTIDE SEQUENCE [LARGE SCALE GENOMIC DNA]</scope>
    <source>
        <strain evidence="3 4">MK136</strain>
    </source>
</reference>
<evidence type="ECO:0000313" key="3">
    <source>
        <dbReference type="EMBL" id="VBA37786.1"/>
    </source>
</evidence>
<dbReference type="InterPro" id="IPR038332">
    <property type="entry name" value="PPE_sf"/>
</dbReference>